<reference evidence="5" key="1">
    <citation type="submission" date="2021-08" db="EMBL/GenBank/DDBJ databases">
        <title>WGS assembly of Ceratopteris richardii.</title>
        <authorList>
            <person name="Marchant D.B."/>
            <person name="Chen G."/>
            <person name="Jenkins J."/>
            <person name="Shu S."/>
            <person name="Leebens-Mack J."/>
            <person name="Grimwood J."/>
            <person name="Schmutz J."/>
            <person name="Soltis P."/>
            <person name="Soltis D."/>
            <person name="Chen Z.-H."/>
        </authorList>
    </citation>
    <scope>NUCLEOTIDE SEQUENCE</scope>
    <source>
        <strain evidence="5">Whitten #5841</strain>
        <tissue evidence="5">Leaf</tissue>
    </source>
</reference>
<name>A0A8T2QU91_CERRI</name>
<dbReference type="Proteomes" id="UP000825935">
    <property type="component" value="Chromosome 32"/>
</dbReference>
<evidence type="ECO:0000256" key="3">
    <source>
        <dbReference type="ARBA" id="ARBA00022833"/>
    </source>
</evidence>
<dbReference type="GO" id="GO:0008270">
    <property type="term" value="F:zinc ion binding"/>
    <property type="evidence" value="ECO:0007669"/>
    <property type="project" value="UniProtKB-KW"/>
</dbReference>
<evidence type="ECO:0000256" key="2">
    <source>
        <dbReference type="ARBA" id="ARBA00022771"/>
    </source>
</evidence>
<dbReference type="EMBL" id="CM035437">
    <property type="protein sequence ID" value="KAH7287025.1"/>
    <property type="molecule type" value="Genomic_DNA"/>
</dbReference>
<feature type="domain" description="BED-type" evidence="4">
    <location>
        <begin position="25"/>
        <end position="49"/>
    </location>
</feature>
<gene>
    <name evidence="5" type="ORF">KP509_32G033700</name>
</gene>
<dbReference type="GO" id="GO:0003677">
    <property type="term" value="F:DNA binding"/>
    <property type="evidence" value="ECO:0007669"/>
    <property type="project" value="InterPro"/>
</dbReference>
<organism evidence="5 6">
    <name type="scientific">Ceratopteris richardii</name>
    <name type="common">Triangle waterfern</name>
    <dbReference type="NCBI Taxonomy" id="49495"/>
    <lineage>
        <taxon>Eukaryota</taxon>
        <taxon>Viridiplantae</taxon>
        <taxon>Streptophyta</taxon>
        <taxon>Embryophyta</taxon>
        <taxon>Tracheophyta</taxon>
        <taxon>Polypodiopsida</taxon>
        <taxon>Polypodiidae</taxon>
        <taxon>Polypodiales</taxon>
        <taxon>Pteridineae</taxon>
        <taxon>Pteridaceae</taxon>
        <taxon>Parkerioideae</taxon>
        <taxon>Ceratopteris</taxon>
    </lineage>
</organism>
<evidence type="ECO:0000259" key="4">
    <source>
        <dbReference type="Pfam" id="PF02892"/>
    </source>
</evidence>
<dbReference type="InterPro" id="IPR003656">
    <property type="entry name" value="Znf_BED"/>
</dbReference>
<comment type="caution">
    <text evidence="5">The sequence shown here is derived from an EMBL/GenBank/DDBJ whole genome shotgun (WGS) entry which is preliminary data.</text>
</comment>
<keyword evidence="2" id="KW-0863">Zinc-finger</keyword>
<evidence type="ECO:0000256" key="1">
    <source>
        <dbReference type="ARBA" id="ARBA00022723"/>
    </source>
</evidence>
<protein>
    <recommendedName>
        <fullName evidence="4">BED-type domain-containing protein</fullName>
    </recommendedName>
</protein>
<evidence type="ECO:0000313" key="5">
    <source>
        <dbReference type="EMBL" id="KAH7287025.1"/>
    </source>
</evidence>
<dbReference type="AlphaFoldDB" id="A0A8T2QU91"/>
<dbReference type="Pfam" id="PF02892">
    <property type="entry name" value="zf-BED"/>
    <property type="match status" value="1"/>
</dbReference>
<proteinExistence type="predicted"/>
<keyword evidence="6" id="KW-1185">Reference proteome</keyword>
<evidence type="ECO:0000313" key="6">
    <source>
        <dbReference type="Proteomes" id="UP000825935"/>
    </source>
</evidence>
<accession>A0A8T2QU91</accession>
<keyword evidence="1" id="KW-0479">Metal-binding</keyword>
<keyword evidence="3" id="KW-0862">Zinc</keyword>
<sequence>MVKDKHEGFTLHCIGVEKDTKKSNSHHWTCKYCGKRYTSGATRLIQHLAKVGRQVEACKEIPDHIANDIRRKHLGLSSSGPSHVRGYIMLLLLNHQPSQMSLKHHKMPNHIFKHQIHQIFHNHQR</sequence>